<dbReference type="InterPro" id="IPR007409">
    <property type="entry name" value="Restrct_endonuc_type1_HsdR_N"/>
</dbReference>
<proteinExistence type="predicted"/>
<accession>A0ABN1JFQ2</accession>
<feature type="domain" description="Restriction endonuclease type I HsdR N-terminal" evidence="1">
    <location>
        <begin position="3"/>
        <end position="110"/>
    </location>
</feature>
<keyword evidence="3" id="KW-1185">Reference proteome</keyword>
<dbReference type="Pfam" id="PF04313">
    <property type="entry name" value="HSDR_N"/>
    <property type="match status" value="1"/>
</dbReference>
<protein>
    <recommendedName>
        <fullName evidence="1">Restriction endonuclease type I HsdR N-terminal domain-containing protein</fullName>
    </recommendedName>
</protein>
<evidence type="ECO:0000313" key="3">
    <source>
        <dbReference type="Proteomes" id="UP001501510"/>
    </source>
</evidence>
<comment type="caution">
    <text evidence="2">The sequence shown here is derived from an EMBL/GenBank/DDBJ whole genome shotgun (WGS) entry which is preliminary data.</text>
</comment>
<dbReference type="EMBL" id="BAAACG010000008">
    <property type="protein sequence ID" value="GAA0738661.1"/>
    <property type="molecule type" value="Genomic_DNA"/>
</dbReference>
<evidence type="ECO:0000259" key="1">
    <source>
        <dbReference type="Pfam" id="PF04313"/>
    </source>
</evidence>
<reference evidence="2 3" key="1">
    <citation type="journal article" date="2019" name="Int. J. Syst. Evol. Microbiol.">
        <title>The Global Catalogue of Microorganisms (GCM) 10K type strain sequencing project: providing services to taxonomists for standard genome sequencing and annotation.</title>
        <authorList>
            <consortium name="The Broad Institute Genomics Platform"/>
            <consortium name="The Broad Institute Genome Sequencing Center for Infectious Disease"/>
            <person name="Wu L."/>
            <person name="Ma J."/>
        </authorList>
    </citation>
    <scope>NUCLEOTIDE SEQUENCE [LARGE SCALE GENOMIC DNA]</scope>
    <source>
        <strain evidence="2 3">JCM 1407</strain>
    </source>
</reference>
<evidence type="ECO:0000313" key="2">
    <source>
        <dbReference type="EMBL" id="GAA0738661.1"/>
    </source>
</evidence>
<dbReference type="Proteomes" id="UP001501510">
    <property type="component" value="Unassembled WGS sequence"/>
</dbReference>
<gene>
    <name evidence="2" type="ORF">GCM10008906_16340</name>
</gene>
<name>A0ABN1JFQ2_9CLOT</name>
<sequence>MSYQSEAELEKQLVKQLESQGYSKVKIRTEEELIKNFRDKLNKYNEKKLEGVPLTDKEFERVMRKVEGESIFESAKILRDKWSLKGDDGLEVYIEFFNSKSWCKNIFEVTT</sequence>
<organism evidence="2 3">
    <name type="scientific">Clostridium oceanicum</name>
    <dbReference type="NCBI Taxonomy" id="1543"/>
    <lineage>
        <taxon>Bacteria</taxon>
        <taxon>Bacillati</taxon>
        <taxon>Bacillota</taxon>
        <taxon>Clostridia</taxon>
        <taxon>Eubacteriales</taxon>
        <taxon>Clostridiaceae</taxon>
        <taxon>Clostridium</taxon>
    </lineage>
</organism>